<protein>
    <recommendedName>
        <fullName evidence="4">DUF4402 domain-containing protein</fullName>
    </recommendedName>
</protein>
<evidence type="ECO:0008006" key="4">
    <source>
        <dbReference type="Google" id="ProtNLM"/>
    </source>
</evidence>
<dbReference type="GeneID" id="77467879"/>
<dbReference type="RefSeq" id="WP_005946820.1">
    <property type="nucleotide sequence ID" value="NZ_CP028103.1"/>
</dbReference>
<dbReference type="EMBL" id="CP028103">
    <property type="protein sequence ID" value="AVQ31104.1"/>
    <property type="molecule type" value="Genomic_DNA"/>
</dbReference>
<organism evidence="2 3">
    <name type="scientific">Fusobacterium varium ATCC 27725</name>
    <dbReference type="NCBI Taxonomy" id="469618"/>
    <lineage>
        <taxon>Bacteria</taxon>
        <taxon>Fusobacteriati</taxon>
        <taxon>Fusobacteriota</taxon>
        <taxon>Fusobacteriia</taxon>
        <taxon>Fusobacteriales</taxon>
        <taxon>Fusobacteriaceae</taxon>
        <taxon>Fusobacterium</taxon>
    </lineage>
</organism>
<gene>
    <name evidence="2" type="ORF">C4N18_07730</name>
</gene>
<dbReference type="Proteomes" id="UP000241238">
    <property type="component" value="Chromosome"/>
</dbReference>
<reference evidence="3" key="1">
    <citation type="journal article" date="2018" name="MSphere">
        <title>Fusobacterium Genomics Using MinION and Illumina Sequencing Enables Genome Completion and Correction.</title>
        <authorList>
            <person name="Todd S.M."/>
            <person name="Settlage R.E."/>
            <person name="Lahmers K.K."/>
            <person name="Slade D.J."/>
        </authorList>
    </citation>
    <scope>NUCLEOTIDE SEQUENCE [LARGE SCALE GENOMIC DNA]</scope>
    <source>
        <strain evidence="3">ATCC 27725</strain>
    </source>
</reference>
<evidence type="ECO:0000313" key="2">
    <source>
        <dbReference type="EMBL" id="AVQ31104.1"/>
    </source>
</evidence>
<feature type="signal peptide" evidence="1">
    <location>
        <begin position="1"/>
        <end position="21"/>
    </location>
</feature>
<evidence type="ECO:0000313" key="3">
    <source>
        <dbReference type="Proteomes" id="UP000241238"/>
    </source>
</evidence>
<keyword evidence="1" id="KW-0732">Signal</keyword>
<sequence length="175" mass="18787">MKKILIPLGIFIFSLTTLGVADNEAIIDISAEFLAPITIETTEASFGTIVAETGIEPTTNSGRGNAKNGTLSITGNGKVFISWKDKNSGKDFELSQDDLEVILKKDGDTSGNPPKLISKFKVSDNAKLHIFSILATKNKQTLQIIGTLTDVNDKTASGTYSGAITFRITYDEPTN</sequence>
<name>A0ABM6U463_FUSVA</name>
<evidence type="ECO:0000256" key="1">
    <source>
        <dbReference type="SAM" id="SignalP"/>
    </source>
</evidence>
<proteinExistence type="predicted"/>
<feature type="chain" id="PRO_5046687780" description="DUF4402 domain-containing protein" evidence="1">
    <location>
        <begin position="22"/>
        <end position="175"/>
    </location>
</feature>
<accession>A0ABM6U463</accession>
<keyword evidence="3" id="KW-1185">Reference proteome</keyword>